<accession>A0A5P1R7U6</accession>
<dbReference type="NCBIfam" id="TIGR02451">
    <property type="entry name" value="anti_sig_ChrR"/>
    <property type="match status" value="1"/>
</dbReference>
<dbReference type="RefSeq" id="WP_138986048.1">
    <property type="nucleotide sequence ID" value="NZ_CP043869.1"/>
</dbReference>
<feature type="domain" description="ChrR-like cupin" evidence="1">
    <location>
        <begin position="104"/>
        <end position="193"/>
    </location>
</feature>
<protein>
    <submittedName>
        <fullName evidence="2">Transcriptional regulator</fullName>
    </submittedName>
</protein>
<dbReference type="CDD" id="cd20301">
    <property type="entry name" value="cupin_ChrR"/>
    <property type="match status" value="1"/>
</dbReference>
<dbReference type="Gene3D" id="2.60.120.10">
    <property type="entry name" value="Jelly Rolls"/>
    <property type="match status" value="1"/>
</dbReference>
<dbReference type="InterPro" id="IPR041916">
    <property type="entry name" value="Anti_sigma_zinc_sf"/>
</dbReference>
<dbReference type="InterPro" id="IPR012807">
    <property type="entry name" value="Anti-sigma_ChrR"/>
</dbReference>
<organism evidence="2 3">
    <name type="scientific">Neptunomonas concharum</name>
    <dbReference type="NCBI Taxonomy" id="1031538"/>
    <lineage>
        <taxon>Bacteria</taxon>
        <taxon>Pseudomonadati</taxon>
        <taxon>Pseudomonadota</taxon>
        <taxon>Gammaproteobacteria</taxon>
        <taxon>Oceanospirillales</taxon>
        <taxon>Oceanospirillaceae</taxon>
        <taxon>Neptunomonas</taxon>
    </lineage>
</organism>
<dbReference type="InterPro" id="IPR025979">
    <property type="entry name" value="ChrR-like_cupin_dom"/>
</dbReference>
<gene>
    <name evidence="2" type="ORF">F0U83_00745</name>
</gene>
<name>A0A5P1R7U6_9GAMM</name>
<dbReference type="InterPro" id="IPR014710">
    <property type="entry name" value="RmlC-like_jellyroll"/>
</dbReference>
<dbReference type="Pfam" id="PF12973">
    <property type="entry name" value="Cupin_7"/>
    <property type="match status" value="1"/>
</dbReference>
<dbReference type="AlphaFoldDB" id="A0A5P1R7U6"/>
<dbReference type="KEGG" id="ncu:F0U83_00745"/>
<sequence length="213" mass="23333">MSINHHPDDATLLSYAAGSLPESFEILVGCHIESCARCQARVAEAESLGAALVELMPTTQMDNSRDRFLALLDQEIVTESEAKGLERTQRIPAELRQLLDHGDEQLEWKRLVPGIQQIRLDTQDGGLRLLKIAPGISIPLHSHAGSELTMILQGSYSDEIGRFCKGDVSDLDPDIEHQPITDGAAPCICLVATDAPLRFRGLLPKLLQPFTGF</sequence>
<evidence type="ECO:0000313" key="2">
    <source>
        <dbReference type="EMBL" id="QEQ95345.1"/>
    </source>
</evidence>
<evidence type="ECO:0000313" key="3">
    <source>
        <dbReference type="Proteomes" id="UP000324760"/>
    </source>
</evidence>
<reference evidence="2 3" key="1">
    <citation type="journal article" date="2019" name="Biochem. Eng. J.">
        <title>Metabolic engineering of the marine bacteria Neptunomonas concharum for the production of acetoin and meso-2,3-butanediol from acetate.</title>
        <authorList>
            <person name="Li W."/>
            <person name="Pu N."/>
            <person name="Liu C.-X."/>
            <person name="Yuan Q.-P."/>
            <person name="Li Z.-J."/>
        </authorList>
    </citation>
    <scope>NUCLEOTIDE SEQUENCE [LARGE SCALE GENOMIC DNA]</scope>
    <source>
        <strain evidence="2 3">JCM17730</strain>
    </source>
</reference>
<dbReference type="InterPro" id="IPR011051">
    <property type="entry name" value="RmlC_Cupin_sf"/>
</dbReference>
<keyword evidence="3" id="KW-1185">Reference proteome</keyword>
<proteinExistence type="predicted"/>
<dbReference type="Proteomes" id="UP000324760">
    <property type="component" value="Chromosome"/>
</dbReference>
<dbReference type="Gene3D" id="1.10.10.1320">
    <property type="entry name" value="Anti-sigma factor, zinc-finger domain"/>
    <property type="match status" value="1"/>
</dbReference>
<dbReference type="EMBL" id="CP043869">
    <property type="protein sequence ID" value="QEQ95345.1"/>
    <property type="molecule type" value="Genomic_DNA"/>
</dbReference>
<dbReference type="OrthoDB" id="2988517at2"/>
<dbReference type="SUPFAM" id="SSF51182">
    <property type="entry name" value="RmlC-like cupins"/>
    <property type="match status" value="1"/>
</dbReference>
<evidence type="ECO:0000259" key="1">
    <source>
        <dbReference type="Pfam" id="PF12973"/>
    </source>
</evidence>